<dbReference type="AlphaFoldDB" id="A0A3S9NZW8"/>
<comment type="subcellular location">
    <subcellularLocation>
        <location evidence="1">Cell membrane</location>
        <topology evidence="1">Multi-pass membrane protein</topology>
    </subcellularLocation>
</comment>
<evidence type="ECO:0000313" key="8">
    <source>
        <dbReference type="Proteomes" id="UP000267268"/>
    </source>
</evidence>
<evidence type="ECO:0000256" key="4">
    <source>
        <dbReference type="ARBA" id="ARBA00022989"/>
    </source>
</evidence>
<dbReference type="Gene3D" id="1.20.1740.10">
    <property type="entry name" value="Amino acid/polyamine transporter I"/>
    <property type="match status" value="1"/>
</dbReference>
<dbReference type="KEGG" id="fll:EI427_04230"/>
<evidence type="ECO:0000256" key="2">
    <source>
        <dbReference type="ARBA" id="ARBA00022475"/>
    </source>
</evidence>
<accession>A0A3S9NZW8</accession>
<dbReference type="InterPro" id="IPR050367">
    <property type="entry name" value="APC_superfamily"/>
</dbReference>
<name>A0A3S9NZW8_9BACT</name>
<evidence type="ECO:0000313" key="7">
    <source>
        <dbReference type="EMBL" id="AZQ61460.1"/>
    </source>
</evidence>
<keyword evidence="3 6" id="KW-0812">Transmembrane</keyword>
<keyword evidence="8" id="KW-1185">Reference proteome</keyword>
<feature type="transmembrane region" description="Helical" evidence="6">
    <location>
        <begin position="319"/>
        <end position="339"/>
    </location>
</feature>
<gene>
    <name evidence="7" type="ORF">EI427_04230</name>
</gene>
<feature type="transmembrane region" description="Helical" evidence="6">
    <location>
        <begin position="275"/>
        <end position="298"/>
    </location>
</feature>
<feature type="transmembrane region" description="Helical" evidence="6">
    <location>
        <begin position="42"/>
        <end position="59"/>
    </location>
</feature>
<reference evidence="7 8" key="1">
    <citation type="submission" date="2018-12" db="EMBL/GenBank/DDBJ databases">
        <title>Flammeovirga pectinis sp. nov., isolated from the gut of the Korean scallop, Patinopecten yessoensis.</title>
        <authorList>
            <person name="Bae J.-W."/>
            <person name="Jeong Y.-S."/>
            <person name="Kang W."/>
        </authorList>
    </citation>
    <scope>NUCLEOTIDE SEQUENCE [LARGE SCALE GENOMIC DNA]</scope>
    <source>
        <strain evidence="7 8">L12M1</strain>
    </source>
</reference>
<feature type="transmembrane region" description="Helical" evidence="6">
    <location>
        <begin position="79"/>
        <end position="103"/>
    </location>
</feature>
<feature type="transmembrane region" description="Helical" evidence="6">
    <location>
        <begin position="193"/>
        <end position="211"/>
    </location>
</feature>
<dbReference type="OrthoDB" id="9810109at2"/>
<sequence length="435" mass="46862">MEDKSKISLKDAISIGIGGMVGGGIFAVLGLSVTLAKGGVPISFFVAGMIALMTAYSYAKLSVAYPDEGGTVRFINEGFGYSVFSGGLNNMLWVSYIIMLSLYSSAFGAYASSLFQITGNVVIDQHIFLSGIIIISTFINYYSIKVVGEVEAFAVIIKLVILLAFVAAGFWGITDNPNFQQLNPENWESPLQLIAGGMVIFVAYEGFELIANSAPDIDKPKINIPRAYYGSVIFVICLYIAIAIVTVGSLDFTSIGKAAEYVLAEAAKPKFGQVGFTIISIAAMISTFSAINATLLGGSRVNHEVAVYNELPTEFTRSLWGKPFGLFIIAILSLVIANSIDLESISTSGSAGFLIIFGIVNYIAFKKAKDVGANKVITLIGFICCFAAFFILTIQQSKNNLEGILTAFLIFTLCFVGEWLFQNHLKNKIDKSVKK</sequence>
<feature type="transmembrane region" description="Helical" evidence="6">
    <location>
        <begin position="12"/>
        <end position="36"/>
    </location>
</feature>
<organism evidence="7 8">
    <name type="scientific">Flammeovirga pectinis</name>
    <dbReference type="NCBI Taxonomy" id="2494373"/>
    <lineage>
        <taxon>Bacteria</taxon>
        <taxon>Pseudomonadati</taxon>
        <taxon>Bacteroidota</taxon>
        <taxon>Cytophagia</taxon>
        <taxon>Cytophagales</taxon>
        <taxon>Flammeovirgaceae</taxon>
        <taxon>Flammeovirga</taxon>
    </lineage>
</organism>
<feature type="transmembrane region" description="Helical" evidence="6">
    <location>
        <begin position="345"/>
        <end position="364"/>
    </location>
</feature>
<dbReference type="RefSeq" id="WP_126611964.1">
    <property type="nucleotide sequence ID" value="NZ_CP034562.1"/>
</dbReference>
<dbReference type="GO" id="GO:0022857">
    <property type="term" value="F:transmembrane transporter activity"/>
    <property type="evidence" value="ECO:0007669"/>
    <property type="project" value="InterPro"/>
</dbReference>
<feature type="transmembrane region" description="Helical" evidence="6">
    <location>
        <begin position="376"/>
        <end position="395"/>
    </location>
</feature>
<keyword evidence="2" id="KW-1003">Cell membrane</keyword>
<feature type="transmembrane region" description="Helical" evidence="6">
    <location>
        <begin position="232"/>
        <end position="255"/>
    </location>
</feature>
<feature type="transmembrane region" description="Helical" evidence="6">
    <location>
        <begin position="401"/>
        <end position="421"/>
    </location>
</feature>
<evidence type="ECO:0000256" key="3">
    <source>
        <dbReference type="ARBA" id="ARBA00022692"/>
    </source>
</evidence>
<dbReference type="EMBL" id="CP034562">
    <property type="protein sequence ID" value="AZQ61460.1"/>
    <property type="molecule type" value="Genomic_DNA"/>
</dbReference>
<feature type="transmembrane region" description="Helical" evidence="6">
    <location>
        <begin position="153"/>
        <end position="173"/>
    </location>
</feature>
<evidence type="ECO:0000256" key="5">
    <source>
        <dbReference type="ARBA" id="ARBA00023136"/>
    </source>
</evidence>
<keyword evidence="4 6" id="KW-1133">Transmembrane helix</keyword>
<dbReference type="PIRSF" id="PIRSF006060">
    <property type="entry name" value="AA_transporter"/>
    <property type="match status" value="1"/>
</dbReference>
<dbReference type="PANTHER" id="PTHR42770">
    <property type="entry name" value="AMINO ACID TRANSPORTER-RELATED"/>
    <property type="match status" value="1"/>
</dbReference>
<evidence type="ECO:0000256" key="6">
    <source>
        <dbReference type="SAM" id="Phobius"/>
    </source>
</evidence>
<feature type="transmembrane region" description="Helical" evidence="6">
    <location>
        <begin position="123"/>
        <end position="141"/>
    </location>
</feature>
<dbReference type="PANTHER" id="PTHR42770:SF11">
    <property type="entry name" value="INNER MEMBRANE TRANSPORT PROTEIN YBAT"/>
    <property type="match status" value="1"/>
</dbReference>
<evidence type="ECO:0000256" key="1">
    <source>
        <dbReference type="ARBA" id="ARBA00004651"/>
    </source>
</evidence>
<dbReference type="Proteomes" id="UP000267268">
    <property type="component" value="Chromosome 1"/>
</dbReference>
<protein>
    <submittedName>
        <fullName evidence="7">APC family permease</fullName>
    </submittedName>
</protein>
<proteinExistence type="predicted"/>
<dbReference type="GO" id="GO:0005886">
    <property type="term" value="C:plasma membrane"/>
    <property type="evidence" value="ECO:0007669"/>
    <property type="project" value="UniProtKB-SubCell"/>
</dbReference>
<dbReference type="Pfam" id="PF13520">
    <property type="entry name" value="AA_permease_2"/>
    <property type="match status" value="1"/>
</dbReference>
<dbReference type="InterPro" id="IPR002293">
    <property type="entry name" value="AA/rel_permease1"/>
</dbReference>
<keyword evidence="5 6" id="KW-0472">Membrane</keyword>